<reference evidence="4" key="1">
    <citation type="submission" date="2021-01" db="EMBL/GenBank/DDBJ databases">
        <title>Whole genome shotgun sequence of Planosporangium flavigriseum NBRC 105377.</title>
        <authorList>
            <person name="Komaki H."/>
            <person name="Tamura T."/>
        </authorList>
    </citation>
    <scope>NUCLEOTIDE SEQUENCE</scope>
    <source>
        <strain evidence="4">NBRC 105377</strain>
    </source>
</reference>
<evidence type="ECO:0000256" key="2">
    <source>
        <dbReference type="SAM" id="MobiDB-lite"/>
    </source>
</evidence>
<dbReference type="InterPro" id="IPR006669">
    <property type="entry name" value="MgtE_transporter"/>
</dbReference>
<dbReference type="InterPro" id="IPR006668">
    <property type="entry name" value="Mg_transptr_MgtE_intracell_dom"/>
</dbReference>
<dbReference type="GO" id="GO:0015095">
    <property type="term" value="F:magnesium ion transmembrane transporter activity"/>
    <property type="evidence" value="ECO:0007669"/>
    <property type="project" value="InterPro"/>
</dbReference>
<dbReference type="SUPFAM" id="SSF54631">
    <property type="entry name" value="CBS-domain pair"/>
    <property type="match status" value="1"/>
</dbReference>
<feature type="region of interest" description="Disordered" evidence="2">
    <location>
        <begin position="388"/>
        <end position="428"/>
    </location>
</feature>
<dbReference type="Gene3D" id="1.25.60.10">
    <property type="entry name" value="MgtE N-terminal domain-like"/>
    <property type="match status" value="1"/>
</dbReference>
<dbReference type="EMBL" id="BONU01000003">
    <property type="protein sequence ID" value="GIG72307.1"/>
    <property type="molecule type" value="Genomic_DNA"/>
</dbReference>
<dbReference type="AlphaFoldDB" id="A0A8J3LIG5"/>
<dbReference type="SUPFAM" id="SSF158791">
    <property type="entry name" value="MgtE N-terminal domain-like"/>
    <property type="match status" value="1"/>
</dbReference>
<keyword evidence="5" id="KW-1185">Reference proteome</keyword>
<protein>
    <submittedName>
        <fullName evidence="4">Magnesium transporter</fullName>
    </submittedName>
</protein>
<name>A0A8J3LIG5_9ACTN</name>
<dbReference type="PANTHER" id="PTHR43773">
    <property type="entry name" value="MAGNESIUM TRANSPORTER MGTE"/>
    <property type="match status" value="1"/>
</dbReference>
<dbReference type="GO" id="GO:0016020">
    <property type="term" value="C:membrane"/>
    <property type="evidence" value="ECO:0007669"/>
    <property type="project" value="InterPro"/>
</dbReference>
<evidence type="ECO:0000313" key="4">
    <source>
        <dbReference type="EMBL" id="GIG72307.1"/>
    </source>
</evidence>
<accession>A0A8J3LIG5</accession>
<dbReference type="InterPro" id="IPR058838">
    <property type="entry name" value="SH3_actinomycetes"/>
</dbReference>
<comment type="caution">
    <text evidence="4">The sequence shown here is derived from an EMBL/GenBank/DDBJ whole genome shotgun (WGS) entry which is preliminary data.</text>
</comment>
<dbReference type="InterPro" id="IPR046342">
    <property type="entry name" value="CBS_dom_sf"/>
</dbReference>
<organism evidence="4 5">
    <name type="scientific">Planosporangium flavigriseum</name>
    <dbReference type="NCBI Taxonomy" id="373681"/>
    <lineage>
        <taxon>Bacteria</taxon>
        <taxon>Bacillati</taxon>
        <taxon>Actinomycetota</taxon>
        <taxon>Actinomycetes</taxon>
        <taxon>Micromonosporales</taxon>
        <taxon>Micromonosporaceae</taxon>
        <taxon>Planosporangium</taxon>
    </lineage>
</organism>
<evidence type="ECO:0000259" key="3">
    <source>
        <dbReference type="PROSITE" id="PS51371"/>
    </source>
</evidence>
<dbReference type="Proteomes" id="UP000653674">
    <property type="component" value="Unassembled WGS sequence"/>
</dbReference>
<dbReference type="PROSITE" id="PS51371">
    <property type="entry name" value="CBS"/>
    <property type="match status" value="2"/>
</dbReference>
<dbReference type="PANTHER" id="PTHR43773:SF1">
    <property type="entry name" value="MAGNESIUM TRANSPORTER MGTE"/>
    <property type="match status" value="1"/>
</dbReference>
<dbReference type="SMART" id="SM00924">
    <property type="entry name" value="MgtE_N"/>
    <property type="match status" value="1"/>
</dbReference>
<dbReference type="Pfam" id="PF00571">
    <property type="entry name" value="CBS"/>
    <property type="match status" value="2"/>
</dbReference>
<keyword evidence="1" id="KW-0129">CBS domain</keyword>
<evidence type="ECO:0000256" key="1">
    <source>
        <dbReference type="PROSITE-ProRule" id="PRU00703"/>
    </source>
</evidence>
<feature type="domain" description="CBS" evidence="3">
    <location>
        <begin position="267"/>
        <end position="333"/>
    </location>
</feature>
<dbReference type="CDD" id="cd04606">
    <property type="entry name" value="CBS_pair_Mg_transporter"/>
    <property type="match status" value="1"/>
</dbReference>
<dbReference type="Gene3D" id="3.10.580.10">
    <property type="entry name" value="CBS-domain"/>
    <property type="match status" value="1"/>
</dbReference>
<sequence>MFDPNGDTVGRVRDAVVRPRPGQLPPRVVGLVAEMPMRRRIFVPIGRVTAIEADAVILNTGMLNLRRFEKRPGELLVIEDLLDRRVKINDTDREGTVVDVAMESDRTGEWTLTRVAVRELTGRLTRRGHVHQLEWNEVRGLIGAPDTQGTAGLLALLENMRPADLANALQELSDARRVEVATALDDERLADVLEELPEHDQVEIIAALGRERAADILEEMDPDDAADLLAELPKPDQDALLDLMEPDEASKVSQLLDYTPGTAGSLMTSEPIILPPDSTIAEALARIREPQLSPAVAAAVFVTRPPNDTPTGRYLGVVHFQRLLREMPSALLGGAVDNDIDPLDPATPLSEITRRMATYNLVCMPVVDSNNRLVGAVTVDDVLDHLLPPDWRDRDQLETAPGGSPVPRPSHLTGRPVSVPAREDNRRG</sequence>
<dbReference type="Pfam" id="PF26205">
    <property type="entry name" value="SH3_actinomycetes"/>
    <property type="match status" value="1"/>
</dbReference>
<evidence type="ECO:0000313" key="5">
    <source>
        <dbReference type="Proteomes" id="UP000653674"/>
    </source>
</evidence>
<dbReference type="InterPro" id="IPR000644">
    <property type="entry name" value="CBS_dom"/>
</dbReference>
<dbReference type="Pfam" id="PF03448">
    <property type="entry name" value="MgtE_N"/>
    <property type="match status" value="1"/>
</dbReference>
<dbReference type="InterPro" id="IPR038076">
    <property type="entry name" value="MgtE_N_sf"/>
</dbReference>
<gene>
    <name evidence="4" type="ORF">Pfl04_07110</name>
</gene>
<proteinExistence type="predicted"/>
<feature type="domain" description="CBS" evidence="3">
    <location>
        <begin position="336"/>
        <end position="394"/>
    </location>
</feature>